<comment type="subcellular location">
    <subcellularLocation>
        <location evidence="1">Secreted</location>
    </subcellularLocation>
</comment>
<dbReference type="Gene3D" id="2.60.120.40">
    <property type="match status" value="1"/>
</dbReference>
<dbReference type="EMBL" id="JAIWYP010000005">
    <property type="protein sequence ID" value="KAH3819009.1"/>
    <property type="molecule type" value="Genomic_DNA"/>
</dbReference>
<dbReference type="PANTHER" id="PTHR22923">
    <property type="entry name" value="CEREBELLIN-RELATED"/>
    <property type="match status" value="1"/>
</dbReference>
<dbReference type="PANTHER" id="PTHR22923:SF113">
    <property type="entry name" value="COMPLEMENT C1Q-LIKE PROTEIN 4"/>
    <property type="match status" value="1"/>
</dbReference>
<reference evidence="5" key="2">
    <citation type="submission" date="2020-11" db="EMBL/GenBank/DDBJ databases">
        <authorList>
            <person name="McCartney M.A."/>
            <person name="Auch B."/>
            <person name="Kono T."/>
            <person name="Mallez S."/>
            <person name="Becker A."/>
            <person name="Gohl D.M."/>
            <person name="Silverstein K.A.T."/>
            <person name="Koren S."/>
            <person name="Bechman K.B."/>
            <person name="Herman A."/>
            <person name="Abrahante J.E."/>
            <person name="Garbe J."/>
        </authorList>
    </citation>
    <scope>NUCLEOTIDE SEQUENCE</scope>
    <source>
        <strain evidence="5">Duluth1</strain>
        <tissue evidence="5">Whole animal</tissue>
    </source>
</reference>
<dbReference type="Proteomes" id="UP000828390">
    <property type="component" value="Unassembled WGS sequence"/>
</dbReference>
<evidence type="ECO:0000313" key="6">
    <source>
        <dbReference type="Proteomes" id="UP000828390"/>
    </source>
</evidence>
<organism evidence="5 6">
    <name type="scientific">Dreissena polymorpha</name>
    <name type="common">Zebra mussel</name>
    <name type="synonym">Mytilus polymorpha</name>
    <dbReference type="NCBI Taxonomy" id="45954"/>
    <lineage>
        <taxon>Eukaryota</taxon>
        <taxon>Metazoa</taxon>
        <taxon>Spiralia</taxon>
        <taxon>Lophotrochozoa</taxon>
        <taxon>Mollusca</taxon>
        <taxon>Bivalvia</taxon>
        <taxon>Autobranchia</taxon>
        <taxon>Heteroconchia</taxon>
        <taxon>Euheterodonta</taxon>
        <taxon>Imparidentia</taxon>
        <taxon>Neoheterodontei</taxon>
        <taxon>Myida</taxon>
        <taxon>Dreissenoidea</taxon>
        <taxon>Dreissenidae</taxon>
        <taxon>Dreissena</taxon>
    </lineage>
</organism>
<dbReference type="PRINTS" id="PR00007">
    <property type="entry name" value="COMPLEMNTC1Q"/>
</dbReference>
<dbReference type="SUPFAM" id="SSF49842">
    <property type="entry name" value="TNF-like"/>
    <property type="match status" value="1"/>
</dbReference>
<reference evidence="5" key="1">
    <citation type="journal article" date="2019" name="bioRxiv">
        <title>The Genome of the Zebra Mussel, Dreissena polymorpha: A Resource for Invasive Species Research.</title>
        <authorList>
            <person name="McCartney M.A."/>
            <person name="Auch B."/>
            <person name="Kono T."/>
            <person name="Mallez S."/>
            <person name="Zhang Y."/>
            <person name="Obille A."/>
            <person name="Becker A."/>
            <person name="Abrahante J.E."/>
            <person name="Garbe J."/>
            <person name="Badalamenti J.P."/>
            <person name="Herman A."/>
            <person name="Mangelson H."/>
            <person name="Liachko I."/>
            <person name="Sullivan S."/>
            <person name="Sone E.D."/>
            <person name="Koren S."/>
            <person name="Silverstein K.A.T."/>
            <person name="Beckman K.B."/>
            <person name="Gohl D.M."/>
        </authorList>
    </citation>
    <scope>NUCLEOTIDE SEQUENCE</scope>
    <source>
        <strain evidence="5">Duluth1</strain>
        <tissue evidence="5">Whole animal</tissue>
    </source>
</reference>
<evidence type="ECO:0000256" key="1">
    <source>
        <dbReference type="ARBA" id="ARBA00004613"/>
    </source>
</evidence>
<keyword evidence="6" id="KW-1185">Reference proteome</keyword>
<dbReference type="PROSITE" id="PS50871">
    <property type="entry name" value="C1Q"/>
    <property type="match status" value="1"/>
</dbReference>
<dbReference type="InterPro" id="IPR050822">
    <property type="entry name" value="Cerebellin_Synaptic_Org"/>
</dbReference>
<evidence type="ECO:0000256" key="2">
    <source>
        <dbReference type="ARBA" id="ARBA00022525"/>
    </source>
</evidence>
<keyword evidence="3" id="KW-0732">Signal</keyword>
<dbReference type="Pfam" id="PF00386">
    <property type="entry name" value="C1q"/>
    <property type="match status" value="1"/>
</dbReference>
<dbReference type="GO" id="GO:0005576">
    <property type="term" value="C:extracellular region"/>
    <property type="evidence" value="ECO:0007669"/>
    <property type="project" value="UniProtKB-SubCell"/>
</dbReference>
<dbReference type="AlphaFoldDB" id="A0A9D4GKT6"/>
<evidence type="ECO:0000313" key="5">
    <source>
        <dbReference type="EMBL" id="KAH3819009.1"/>
    </source>
</evidence>
<gene>
    <name evidence="5" type="ORF">DPMN_120739</name>
</gene>
<name>A0A9D4GKT6_DREPO</name>
<comment type="caution">
    <text evidence="5">The sequence shown here is derived from an EMBL/GenBank/DDBJ whole genome shotgun (WGS) entry which is preliminary data.</text>
</comment>
<keyword evidence="2" id="KW-0964">Secreted</keyword>
<dbReference type="InterPro" id="IPR001073">
    <property type="entry name" value="C1q_dom"/>
</dbReference>
<accession>A0A9D4GKT6</accession>
<dbReference type="SMART" id="SM00110">
    <property type="entry name" value="C1Q"/>
    <property type="match status" value="1"/>
</dbReference>
<proteinExistence type="predicted"/>
<protein>
    <recommendedName>
        <fullName evidence="4">C1q domain-containing protein</fullName>
    </recommendedName>
</protein>
<dbReference type="InterPro" id="IPR008983">
    <property type="entry name" value="Tumour_necrosis_fac-like_dom"/>
</dbReference>
<feature type="domain" description="C1q" evidence="4">
    <location>
        <begin position="4"/>
        <end position="142"/>
    </location>
</feature>
<evidence type="ECO:0000259" key="4">
    <source>
        <dbReference type="PROSITE" id="PS50871"/>
    </source>
</evidence>
<sequence length="142" mass="15278">MHNTSDIYVSDKAAIAFTASGPVDSPFRFDNVLTNIGARYDQSSGRFICTVPGLYYFTFHLVKKRTSPAVDLCGCSLGINSISVGIRAFIDPYAEADRGSYGVSNGAYLQLLFGDTVQLVDCSSSGTFESWSSFSGVLIKAD</sequence>
<evidence type="ECO:0000256" key="3">
    <source>
        <dbReference type="ARBA" id="ARBA00022729"/>
    </source>
</evidence>